<name>A0A8S3ZWR3_9EUPU</name>
<comment type="similarity">
    <text evidence="2">Belongs to the sulfatase family.</text>
</comment>
<proteinExistence type="inferred from homology"/>
<dbReference type="InterPro" id="IPR000917">
    <property type="entry name" value="Sulfatase_N"/>
</dbReference>
<dbReference type="SUPFAM" id="SSF53649">
    <property type="entry name" value="Alkaline phosphatase-like"/>
    <property type="match status" value="1"/>
</dbReference>
<dbReference type="InterPro" id="IPR024607">
    <property type="entry name" value="Sulfatase_CS"/>
</dbReference>
<dbReference type="GO" id="GO:0046872">
    <property type="term" value="F:metal ion binding"/>
    <property type="evidence" value="ECO:0007669"/>
    <property type="project" value="UniProtKB-KW"/>
</dbReference>
<protein>
    <recommendedName>
        <fullName evidence="8">Sulfatase N-terminal domain-containing protein</fullName>
    </recommendedName>
</protein>
<dbReference type="Proteomes" id="UP000678393">
    <property type="component" value="Unassembled WGS sequence"/>
</dbReference>
<keyword evidence="6" id="KW-0106">Calcium</keyword>
<evidence type="ECO:0000256" key="1">
    <source>
        <dbReference type="ARBA" id="ARBA00001913"/>
    </source>
</evidence>
<dbReference type="Pfam" id="PF00884">
    <property type="entry name" value="Sulfatase"/>
    <property type="match status" value="1"/>
</dbReference>
<feature type="domain" description="Sulfatase N-terminal" evidence="8">
    <location>
        <begin position="34"/>
        <end position="369"/>
    </location>
</feature>
<feature type="signal peptide" evidence="7">
    <location>
        <begin position="1"/>
        <end position="24"/>
    </location>
</feature>
<dbReference type="PROSITE" id="PS00149">
    <property type="entry name" value="SULFATASE_2"/>
    <property type="match status" value="1"/>
</dbReference>
<evidence type="ECO:0000256" key="6">
    <source>
        <dbReference type="ARBA" id="ARBA00022837"/>
    </source>
</evidence>
<dbReference type="PANTHER" id="PTHR45953:SF1">
    <property type="entry name" value="IDURONATE 2-SULFATASE"/>
    <property type="match status" value="1"/>
</dbReference>
<comment type="caution">
    <text evidence="9">The sequence shown here is derived from an EMBL/GenBank/DDBJ whole genome shotgun (WGS) entry which is preliminary data.</text>
</comment>
<dbReference type="InterPro" id="IPR035874">
    <property type="entry name" value="IDS"/>
</dbReference>
<feature type="chain" id="PRO_5035741403" description="Sulfatase N-terminal domain-containing protein" evidence="7">
    <location>
        <begin position="25"/>
        <end position="644"/>
    </location>
</feature>
<keyword evidence="5" id="KW-0378">Hydrolase</keyword>
<keyword evidence="3" id="KW-0479">Metal-binding</keyword>
<sequence>MMHLKDFLVLCFVCICGLLSLSEGQSGSESKQRPNVLFIVIDDLRPTLGCYGEPLLRTPNVDNLASKSILFDQTFVQQAVCGPSRISFLTSRRPDTTRLYDFYSYWRVHAGNYTTLPQHFKESGYITQSVGKVFHPGIASNRSDDSPYSWTNTPYHPPTQAYKNSKVCPNRDGTLGMNIVCPVDLDEMPEKSLPDIQSSDFAVEFLKNLSQAETNQPFFLAVGFHKPHIPLKYPRAYKNLYPISEIKLAKYHTYPWRMPLVAWNPFIDLRDRDDVKNLNVNFPFGPVPESFQLLMRQSYYAATSYMDAQVGKVLSALETNGFSNNTIVTFIGDHGWSLGEHQTWSKYSLFEVAVRVPFIMYIPGVTYTKTNKDEKVFPYFNILKASKSFSAVKNVEDNSSILFTSEYSTPLHGTTNTNQGKVTALSGKEVAPNWQFEPRYKSSDFVELVDLFPTLAEAAGLPTLPLCPPNPFKTRLCTEGVSLVPLIKNITGSATDTKTGVNVEDRSTLPKSAPKDNSAFLLARNCSDVFIPATSKDFHWKSAVFSQYPRPAAVPQHNTELPHLADIRIMGYSMWTPEFHYTEWVGFNPKNYTIFWDDEYARELYLRSTDPYEINNVAVLERCFPLVEMLSEQLHQGWRGALPK</sequence>
<organism evidence="9 10">
    <name type="scientific">Candidula unifasciata</name>
    <dbReference type="NCBI Taxonomy" id="100452"/>
    <lineage>
        <taxon>Eukaryota</taxon>
        <taxon>Metazoa</taxon>
        <taxon>Spiralia</taxon>
        <taxon>Lophotrochozoa</taxon>
        <taxon>Mollusca</taxon>
        <taxon>Gastropoda</taxon>
        <taxon>Heterobranchia</taxon>
        <taxon>Euthyneura</taxon>
        <taxon>Panpulmonata</taxon>
        <taxon>Eupulmonata</taxon>
        <taxon>Stylommatophora</taxon>
        <taxon>Helicina</taxon>
        <taxon>Helicoidea</taxon>
        <taxon>Geomitridae</taxon>
        <taxon>Candidula</taxon>
    </lineage>
</organism>
<evidence type="ECO:0000256" key="7">
    <source>
        <dbReference type="SAM" id="SignalP"/>
    </source>
</evidence>
<dbReference type="InterPro" id="IPR017850">
    <property type="entry name" value="Alkaline_phosphatase_core_sf"/>
</dbReference>
<evidence type="ECO:0000256" key="2">
    <source>
        <dbReference type="ARBA" id="ARBA00008779"/>
    </source>
</evidence>
<comment type="cofactor">
    <cofactor evidence="1">
        <name>Ca(2+)</name>
        <dbReference type="ChEBI" id="CHEBI:29108"/>
    </cofactor>
</comment>
<evidence type="ECO:0000313" key="10">
    <source>
        <dbReference type="Proteomes" id="UP000678393"/>
    </source>
</evidence>
<dbReference type="EMBL" id="CAJHNH020006768">
    <property type="protein sequence ID" value="CAG5134083.1"/>
    <property type="molecule type" value="Genomic_DNA"/>
</dbReference>
<dbReference type="OrthoDB" id="96314at2759"/>
<gene>
    <name evidence="9" type="ORF">CUNI_LOCUS19641</name>
</gene>
<keyword evidence="10" id="KW-1185">Reference proteome</keyword>
<evidence type="ECO:0000256" key="3">
    <source>
        <dbReference type="ARBA" id="ARBA00022723"/>
    </source>
</evidence>
<dbReference type="PANTHER" id="PTHR45953">
    <property type="entry name" value="IDURONATE 2-SULFATASE"/>
    <property type="match status" value="1"/>
</dbReference>
<reference evidence="9" key="1">
    <citation type="submission" date="2021-04" db="EMBL/GenBank/DDBJ databases">
        <authorList>
            <consortium name="Molecular Ecology Group"/>
        </authorList>
    </citation>
    <scope>NUCLEOTIDE SEQUENCE</scope>
</reference>
<evidence type="ECO:0000256" key="4">
    <source>
        <dbReference type="ARBA" id="ARBA00022729"/>
    </source>
</evidence>
<accession>A0A8S3ZWR3</accession>
<evidence type="ECO:0000256" key="5">
    <source>
        <dbReference type="ARBA" id="ARBA00022801"/>
    </source>
</evidence>
<evidence type="ECO:0000313" key="9">
    <source>
        <dbReference type="EMBL" id="CAG5134083.1"/>
    </source>
</evidence>
<dbReference type="Gene3D" id="3.40.720.10">
    <property type="entry name" value="Alkaline Phosphatase, subunit A"/>
    <property type="match status" value="2"/>
</dbReference>
<dbReference type="CDD" id="cd16030">
    <property type="entry name" value="iduronate-2-sulfatase"/>
    <property type="match status" value="1"/>
</dbReference>
<keyword evidence="4 7" id="KW-0732">Signal</keyword>
<dbReference type="GO" id="GO:0004423">
    <property type="term" value="F:iduronate-2-sulfatase activity"/>
    <property type="evidence" value="ECO:0007669"/>
    <property type="project" value="InterPro"/>
</dbReference>
<dbReference type="GO" id="GO:0005737">
    <property type="term" value="C:cytoplasm"/>
    <property type="evidence" value="ECO:0007669"/>
    <property type="project" value="TreeGrafter"/>
</dbReference>
<dbReference type="AlphaFoldDB" id="A0A8S3ZWR3"/>
<evidence type="ECO:0000259" key="8">
    <source>
        <dbReference type="Pfam" id="PF00884"/>
    </source>
</evidence>